<reference evidence="1" key="1">
    <citation type="journal article" date="2014" name="Front. Microbiol.">
        <title>High frequency of phylogenetically diverse reductive dehalogenase-homologous genes in deep subseafloor sedimentary metagenomes.</title>
        <authorList>
            <person name="Kawai M."/>
            <person name="Futagami T."/>
            <person name="Toyoda A."/>
            <person name="Takaki Y."/>
            <person name="Nishi S."/>
            <person name="Hori S."/>
            <person name="Arai W."/>
            <person name="Tsubouchi T."/>
            <person name="Morono Y."/>
            <person name="Uchiyama I."/>
            <person name="Ito T."/>
            <person name="Fujiyama A."/>
            <person name="Inagaki F."/>
            <person name="Takami H."/>
        </authorList>
    </citation>
    <scope>NUCLEOTIDE SEQUENCE</scope>
    <source>
        <strain evidence="1">Expedition CK06-06</strain>
    </source>
</reference>
<evidence type="ECO:0000313" key="1">
    <source>
        <dbReference type="EMBL" id="GAG11523.1"/>
    </source>
</evidence>
<dbReference type="EMBL" id="BARS01027402">
    <property type="protein sequence ID" value="GAG11523.1"/>
    <property type="molecule type" value="Genomic_DNA"/>
</dbReference>
<sequence length="110" mass="12002">MKNKRPAVGFISPPAWFDPAPAEFPRVCVEEVRTQQASLPLPDFDYKLRSIASIQDELNLCARTLRAAGCDLIAQIGSPFAWACALSEKEARDRCDAMAYAAGIPALMMG</sequence>
<gene>
    <name evidence="1" type="ORF">S01H1_43049</name>
</gene>
<proteinExistence type="predicted"/>
<accession>X0VGF8</accession>
<dbReference type="InterPro" id="IPR053714">
    <property type="entry name" value="Iso_Racemase_Enz_sf"/>
</dbReference>
<organism evidence="1">
    <name type="scientific">marine sediment metagenome</name>
    <dbReference type="NCBI Taxonomy" id="412755"/>
    <lineage>
        <taxon>unclassified sequences</taxon>
        <taxon>metagenomes</taxon>
        <taxon>ecological metagenomes</taxon>
    </lineage>
</organism>
<dbReference type="Gene3D" id="3.40.50.12500">
    <property type="match status" value="1"/>
</dbReference>
<name>X0VGF8_9ZZZZ</name>
<comment type="caution">
    <text evidence="1">The sequence shown here is derived from an EMBL/GenBank/DDBJ whole genome shotgun (WGS) entry which is preliminary data.</text>
</comment>
<feature type="non-terminal residue" evidence="1">
    <location>
        <position position="110"/>
    </location>
</feature>
<protein>
    <recommendedName>
        <fullName evidence="2">Uroporphyrinogen decarboxylase (URO-D) domain-containing protein</fullName>
    </recommendedName>
</protein>
<evidence type="ECO:0008006" key="2">
    <source>
        <dbReference type="Google" id="ProtNLM"/>
    </source>
</evidence>
<dbReference type="AlphaFoldDB" id="X0VGF8"/>